<protein>
    <submittedName>
        <fullName evidence="2">Phosphoribosyl 1,2-cyclic phosphodiesterase</fullName>
    </submittedName>
</protein>
<dbReference type="EMBL" id="FRAC01000007">
    <property type="protein sequence ID" value="SHJ84677.1"/>
    <property type="molecule type" value="Genomic_DNA"/>
</dbReference>
<dbReference type="AlphaFoldDB" id="A0A1M6MMI6"/>
<dbReference type="Gene3D" id="3.60.15.10">
    <property type="entry name" value="Ribonuclease Z/Hydroxyacylglutathione hydrolase-like"/>
    <property type="match status" value="1"/>
</dbReference>
<reference evidence="2 3" key="1">
    <citation type="submission" date="2016-11" db="EMBL/GenBank/DDBJ databases">
        <authorList>
            <person name="Jaros S."/>
            <person name="Januszkiewicz K."/>
            <person name="Wedrychowicz H."/>
        </authorList>
    </citation>
    <scope>NUCLEOTIDE SEQUENCE [LARGE SCALE GENOMIC DNA]</scope>
    <source>
        <strain evidence="2 3">DSM 15929</strain>
    </source>
</reference>
<dbReference type="Pfam" id="PF12706">
    <property type="entry name" value="Lactamase_B_2"/>
    <property type="match status" value="1"/>
</dbReference>
<evidence type="ECO:0000259" key="1">
    <source>
        <dbReference type="Pfam" id="PF12706"/>
    </source>
</evidence>
<dbReference type="OrthoDB" id="9781189at2"/>
<gene>
    <name evidence="2" type="ORF">SAMN02745136_01082</name>
</gene>
<sequence length="266" mass="30346">MKNFQFIFLGTGAADWAYHPQGDLKFDRGSKLRRTSSLWINGHILIDPAPEAFFFAKNVLKLDLSQLTDIFLTHSHEDHFDREALSNFILEAEGKVHFFCHESMVPYLQLDKETLYRTELRPLKVQKPVMLDELQVMPLAANHEVAMVMEAPLHYEFELGGERILYGCDGGWFLAGTWSYLMGRDLDAVILDATVGDYADDFRIASHNTLPMIRMLLPAMKRNHVLKENGSVILSHFARTLHDSIEETEVKLKAEGMICAFDGMVL</sequence>
<dbReference type="RefSeq" id="WP_073273629.1">
    <property type="nucleotide sequence ID" value="NZ_FRAC01000007.1"/>
</dbReference>
<evidence type="ECO:0000313" key="2">
    <source>
        <dbReference type="EMBL" id="SHJ84677.1"/>
    </source>
</evidence>
<dbReference type="InterPro" id="IPR036866">
    <property type="entry name" value="RibonucZ/Hydroxyglut_hydro"/>
</dbReference>
<feature type="domain" description="Metallo-beta-lactamase" evidence="1">
    <location>
        <begin position="44"/>
        <end position="197"/>
    </location>
</feature>
<dbReference type="STRING" id="1121322.SAMN02745136_01082"/>
<evidence type="ECO:0000313" key="3">
    <source>
        <dbReference type="Proteomes" id="UP000184386"/>
    </source>
</evidence>
<accession>A0A1M6MMI6</accession>
<organism evidence="2 3">
    <name type="scientific">Anaerocolumna jejuensis DSM 15929</name>
    <dbReference type="NCBI Taxonomy" id="1121322"/>
    <lineage>
        <taxon>Bacteria</taxon>
        <taxon>Bacillati</taxon>
        <taxon>Bacillota</taxon>
        <taxon>Clostridia</taxon>
        <taxon>Lachnospirales</taxon>
        <taxon>Lachnospiraceae</taxon>
        <taxon>Anaerocolumna</taxon>
    </lineage>
</organism>
<proteinExistence type="predicted"/>
<dbReference type="Proteomes" id="UP000184386">
    <property type="component" value="Unassembled WGS sequence"/>
</dbReference>
<dbReference type="SUPFAM" id="SSF56281">
    <property type="entry name" value="Metallo-hydrolase/oxidoreductase"/>
    <property type="match status" value="1"/>
</dbReference>
<dbReference type="InterPro" id="IPR001279">
    <property type="entry name" value="Metallo-B-lactamas"/>
</dbReference>
<keyword evidence="3" id="KW-1185">Reference proteome</keyword>
<name>A0A1M6MMI6_9FIRM</name>